<feature type="transmembrane region" description="Helical" evidence="1">
    <location>
        <begin position="730"/>
        <end position="748"/>
    </location>
</feature>
<protein>
    <submittedName>
        <fullName evidence="2">Uncharacterized protein</fullName>
    </submittedName>
</protein>
<feature type="transmembrane region" description="Helical" evidence="1">
    <location>
        <begin position="631"/>
        <end position="647"/>
    </location>
</feature>
<feature type="transmembrane region" description="Helical" evidence="1">
    <location>
        <begin position="399"/>
        <end position="418"/>
    </location>
</feature>
<name>A0A9P3CJ67_9PEZI</name>
<reference evidence="2 3" key="1">
    <citation type="submission" date="2021-01" db="EMBL/GenBank/DDBJ databases">
        <title>Cercospora kikuchii MAFF 305040 whole genome shotgun sequence.</title>
        <authorList>
            <person name="Kashiwa T."/>
            <person name="Suzuki T."/>
        </authorList>
    </citation>
    <scope>NUCLEOTIDE SEQUENCE [LARGE SCALE GENOMIC DNA]</scope>
    <source>
        <strain evidence="2 3">MAFF 305040</strain>
    </source>
</reference>
<feature type="transmembrane region" description="Helical" evidence="1">
    <location>
        <begin position="690"/>
        <end position="710"/>
    </location>
</feature>
<evidence type="ECO:0000313" key="2">
    <source>
        <dbReference type="EMBL" id="GIZ43721.1"/>
    </source>
</evidence>
<dbReference type="GeneID" id="68292513"/>
<keyword evidence="3" id="KW-1185">Reference proteome</keyword>
<accession>A0A9P3CJ67</accession>
<dbReference type="EMBL" id="BOLY01000004">
    <property type="protein sequence ID" value="GIZ43721.1"/>
    <property type="molecule type" value="Genomic_DNA"/>
</dbReference>
<dbReference type="InterPro" id="IPR021840">
    <property type="entry name" value="DUF3433"/>
</dbReference>
<keyword evidence="1" id="KW-1133">Transmembrane helix</keyword>
<proteinExistence type="predicted"/>
<comment type="caution">
    <text evidence="2">The sequence shown here is derived from an EMBL/GenBank/DDBJ whole genome shotgun (WGS) entry which is preliminary data.</text>
</comment>
<evidence type="ECO:0000256" key="1">
    <source>
        <dbReference type="SAM" id="Phobius"/>
    </source>
</evidence>
<gene>
    <name evidence="2" type="ORF">CKM354_000693800</name>
</gene>
<feature type="transmembrane region" description="Helical" evidence="1">
    <location>
        <begin position="454"/>
        <end position="474"/>
    </location>
</feature>
<feature type="transmembrane region" description="Helical" evidence="1">
    <location>
        <begin position="331"/>
        <end position="349"/>
    </location>
</feature>
<keyword evidence="1" id="KW-0472">Membrane</keyword>
<organism evidence="2 3">
    <name type="scientific">Cercospora kikuchii</name>
    <dbReference type="NCBI Taxonomy" id="84275"/>
    <lineage>
        <taxon>Eukaryota</taxon>
        <taxon>Fungi</taxon>
        <taxon>Dikarya</taxon>
        <taxon>Ascomycota</taxon>
        <taxon>Pezizomycotina</taxon>
        <taxon>Dothideomycetes</taxon>
        <taxon>Dothideomycetidae</taxon>
        <taxon>Mycosphaerellales</taxon>
        <taxon>Mycosphaerellaceae</taxon>
        <taxon>Cercospora</taxon>
    </lineage>
</organism>
<dbReference type="Pfam" id="PF11915">
    <property type="entry name" value="DUF3433"/>
    <property type="match status" value="2"/>
</dbReference>
<keyword evidence="1" id="KW-0812">Transmembrane</keyword>
<feature type="transmembrane region" description="Helical" evidence="1">
    <location>
        <begin position="52"/>
        <end position="73"/>
    </location>
</feature>
<dbReference type="PANTHER" id="PTHR37544">
    <property type="entry name" value="SPRAY-RELATED"/>
    <property type="match status" value="1"/>
</dbReference>
<dbReference type="Proteomes" id="UP000825890">
    <property type="component" value="Unassembled WGS sequence"/>
</dbReference>
<dbReference type="PANTHER" id="PTHR37544:SF3">
    <property type="entry name" value="SPRAY"/>
    <property type="match status" value="1"/>
</dbReference>
<dbReference type="OrthoDB" id="5428901at2759"/>
<feature type="transmembrane region" description="Helical" evidence="1">
    <location>
        <begin position="594"/>
        <end position="611"/>
    </location>
</feature>
<evidence type="ECO:0000313" key="3">
    <source>
        <dbReference type="Proteomes" id="UP000825890"/>
    </source>
</evidence>
<dbReference type="AlphaFoldDB" id="A0A9P3CJ67"/>
<sequence length="833" mass="90784">MYAQRPERASLFREGTMADATSYSDKSSIRYSSMSYSTTAHIDTIKPKYKPVILRTASLVCLLFFTLGLIGALEYATRALPHGNGRNSLVSRSATFDQDYAHGILARQVESELETPPADPIAAPVEPIVDDPLIETPTTPIVTQSLPKDDYIPTETFVSSADETDYISPTVVQEPSIWETIASDLPQTDYVPDRSDYIPTGNTQYAPPTDYVPIILSSAPGSDYVPGKQTATPAPGVTPSPGSTPKPMLVVSYSSHAVVATVQPGQTTSATGSDYVQPTGGVLTTNYELIPVTMTMDWTTPDASGSPLQAEVIGKNGSKVVLVSYWNELQVFYGTFLCVLLAVLYRVLYSVLHSNLVLIDPFRQMFDSQGAFAETSFFSFYQNPSVVFGPFPALMKGRWAVAATATAYIITCAMPALASEVIWVDTHWGCKNPGPNPKIPCAPRLATTPLMVRILQGMLAFTGAVIIGLIAALVKRKTGLSADPSSLATVSSLMRHPGLAEELNEMSVGPETTLFTMEEALRGKRYGLGHWKTASGAQGYGIYPLGYDADVVHIERTLFKNDRGEYSAVANASAESSWNATSARSHTWMWMDPILLLVATGTFGVILAWRFTSGKTGFNGFFGSDTFGPRFILTGAATILANLWSTIEQSAMIMAPLGRLSRDPCLPKSTICFAPTNTPLLSTWRALRHGYFFVAMVTMITLLGEALSIVISGVPYRAGQTYMTWLVSEYLSLAILGIMIVSSILVIFHRSREPKVPVLPETLGAKMLYLNGSTLLDDFAGVEGAKQRVRDERLRRLGKWYEFAPMVRRDGRRAWLVDEASSSRNGGFETVRC</sequence>
<dbReference type="RefSeq" id="XP_044658208.1">
    <property type="nucleotide sequence ID" value="XM_044802273.1"/>
</dbReference>